<feature type="compositionally biased region" description="Basic residues" evidence="1">
    <location>
        <begin position="118"/>
        <end position="129"/>
    </location>
</feature>
<sequence length="382" mass="42034">MDKSNFLGGGKTPDSTGGYSSKSALTSASIMSFSVSGRNTNNSNNAAFSATTAVTTSIPRAHEINNPHGYHHHHYHHNNPHNNSSSSSNNHNSFININEEENVSSDISEEVDFDRPSGKNRKTPKKHKSKCDITETSAAAAAEVAAVTAAAAAEDDNDNDDDEDDDDNDEDRSGGAAQRRGYDADSVGSPKTPGQTPTPADPDTELEPDSTVKRTSKSGSVKQQKLSNSAKLLLDKKRLEQYVGEGEVLVPVPRARRRLKGGDLGYMVKKGDTVVRYIDKDGIIYNPSDTAYLQNREKGKPYFVCAIQKFNLTKRDTLMVGVKWFFRLSEVPGSVYHHLTLDRELHTKYCTIFLKSMDKFRKLIKIPDPAINSMELIRTSPV</sequence>
<evidence type="ECO:0000259" key="2">
    <source>
        <dbReference type="PROSITE" id="PS51038"/>
    </source>
</evidence>
<evidence type="ECO:0000313" key="3">
    <source>
        <dbReference type="EMBL" id="KAK3761884.1"/>
    </source>
</evidence>
<protein>
    <recommendedName>
        <fullName evidence="2">BAH domain-containing protein</fullName>
    </recommendedName>
</protein>
<dbReference type="Gene3D" id="2.30.30.490">
    <property type="match status" value="1"/>
</dbReference>
<feature type="compositionally biased region" description="Polar residues" evidence="1">
    <location>
        <begin position="13"/>
        <end position="22"/>
    </location>
</feature>
<dbReference type="InterPro" id="IPR043151">
    <property type="entry name" value="BAH_sf"/>
</dbReference>
<feature type="compositionally biased region" description="Basic residues" evidence="1">
    <location>
        <begin position="69"/>
        <end position="79"/>
    </location>
</feature>
<dbReference type="EMBL" id="JAWDGP010004813">
    <property type="protein sequence ID" value="KAK3761884.1"/>
    <property type="molecule type" value="Genomic_DNA"/>
</dbReference>
<organism evidence="3 4">
    <name type="scientific">Elysia crispata</name>
    <name type="common">lettuce slug</name>
    <dbReference type="NCBI Taxonomy" id="231223"/>
    <lineage>
        <taxon>Eukaryota</taxon>
        <taxon>Metazoa</taxon>
        <taxon>Spiralia</taxon>
        <taxon>Lophotrochozoa</taxon>
        <taxon>Mollusca</taxon>
        <taxon>Gastropoda</taxon>
        <taxon>Heterobranchia</taxon>
        <taxon>Euthyneura</taxon>
        <taxon>Panpulmonata</taxon>
        <taxon>Sacoglossa</taxon>
        <taxon>Placobranchoidea</taxon>
        <taxon>Plakobranchidae</taxon>
        <taxon>Elysia</taxon>
    </lineage>
</organism>
<feature type="region of interest" description="Disordered" evidence="1">
    <location>
        <begin position="1"/>
        <end position="22"/>
    </location>
</feature>
<feature type="compositionally biased region" description="Low complexity" evidence="1">
    <location>
        <begin position="138"/>
        <end position="152"/>
    </location>
</feature>
<dbReference type="InterPro" id="IPR001025">
    <property type="entry name" value="BAH_dom"/>
</dbReference>
<feature type="compositionally biased region" description="Acidic residues" evidence="1">
    <location>
        <begin position="153"/>
        <end position="170"/>
    </location>
</feature>
<reference evidence="3" key="1">
    <citation type="journal article" date="2023" name="G3 (Bethesda)">
        <title>A reference genome for the long-term kleptoplast-retaining sea slug Elysia crispata morphotype clarki.</title>
        <authorList>
            <person name="Eastman K.E."/>
            <person name="Pendleton A.L."/>
            <person name="Shaikh M.A."/>
            <person name="Suttiyut T."/>
            <person name="Ogas R."/>
            <person name="Tomko P."/>
            <person name="Gavelis G."/>
            <person name="Widhalm J.R."/>
            <person name="Wisecaver J.H."/>
        </authorList>
    </citation>
    <scope>NUCLEOTIDE SEQUENCE</scope>
    <source>
        <strain evidence="3">ECLA1</strain>
    </source>
</reference>
<dbReference type="PROSITE" id="PS51038">
    <property type="entry name" value="BAH"/>
    <property type="match status" value="1"/>
</dbReference>
<evidence type="ECO:0000256" key="1">
    <source>
        <dbReference type="SAM" id="MobiDB-lite"/>
    </source>
</evidence>
<name>A0AAE0Z2X3_9GAST</name>
<feature type="region of interest" description="Disordered" evidence="1">
    <location>
        <begin position="62"/>
        <end position="225"/>
    </location>
</feature>
<keyword evidence="4" id="KW-1185">Reference proteome</keyword>
<dbReference type="GO" id="GO:0003682">
    <property type="term" value="F:chromatin binding"/>
    <property type="evidence" value="ECO:0007669"/>
    <property type="project" value="InterPro"/>
</dbReference>
<evidence type="ECO:0000313" key="4">
    <source>
        <dbReference type="Proteomes" id="UP001283361"/>
    </source>
</evidence>
<dbReference type="Proteomes" id="UP001283361">
    <property type="component" value="Unassembled WGS sequence"/>
</dbReference>
<dbReference type="AlphaFoldDB" id="A0AAE0Z2X3"/>
<accession>A0AAE0Z2X3</accession>
<comment type="caution">
    <text evidence="3">The sequence shown here is derived from an EMBL/GenBank/DDBJ whole genome shotgun (WGS) entry which is preliminary data.</text>
</comment>
<feature type="compositionally biased region" description="Low complexity" evidence="1">
    <location>
        <begin position="80"/>
        <end position="97"/>
    </location>
</feature>
<feature type="compositionally biased region" description="Acidic residues" evidence="1">
    <location>
        <begin position="98"/>
        <end position="112"/>
    </location>
</feature>
<feature type="domain" description="BAH" evidence="2">
    <location>
        <begin position="283"/>
        <end position="382"/>
    </location>
</feature>
<proteinExistence type="predicted"/>
<gene>
    <name evidence="3" type="ORF">RRG08_060618</name>
</gene>